<comment type="caution">
    <text evidence="1">The sequence shown here is derived from an EMBL/GenBank/DDBJ whole genome shotgun (WGS) entry which is preliminary data.</text>
</comment>
<evidence type="ECO:0000313" key="2">
    <source>
        <dbReference type="Proteomes" id="UP001146019"/>
    </source>
</evidence>
<keyword evidence="2" id="KW-1185">Reference proteome</keyword>
<dbReference type="RefSeq" id="WP_200024680.1">
    <property type="nucleotide sequence ID" value="NZ_JAPKMY010000001.1"/>
</dbReference>
<evidence type="ECO:0000313" key="1">
    <source>
        <dbReference type="EMBL" id="MCX5466263.1"/>
    </source>
</evidence>
<accession>A0A9X3DQL7</accession>
<reference evidence="1" key="1">
    <citation type="submission" date="2022-11" db="EMBL/GenBank/DDBJ databases">
        <title>Biodiversity and phylogenetic relationships of bacteria.</title>
        <authorList>
            <person name="Machado R.A.R."/>
            <person name="Bhat A."/>
            <person name="Loulou A."/>
            <person name="Kallel S."/>
        </authorList>
    </citation>
    <scope>NUCLEOTIDE SEQUENCE</scope>
    <source>
        <strain evidence="1">A-IN1</strain>
    </source>
</reference>
<dbReference type="Proteomes" id="UP001146019">
    <property type="component" value="Unassembled WGS sequence"/>
</dbReference>
<sequence>MTENINDLTGDIRSIAEIIGKQQALFLVSQYPRYKSKKRNGEGQLLLYVPKESRLGFDHKLIDILGYTDAVKLCKEFGGELLVLSQCKHILIKSRNAGIKSMFEQGYRIDEIAQYFNLSTRTVQITVYS</sequence>
<dbReference type="InterPro" id="IPR009057">
    <property type="entry name" value="Homeodomain-like_sf"/>
</dbReference>
<name>A0A9X3DQL7_9GAMM</name>
<evidence type="ECO:0008006" key="3">
    <source>
        <dbReference type="Google" id="ProtNLM"/>
    </source>
</evidence>
<proteinExistence type="predicted"/>
<dbReference type="SUPFAM" id="SSF46689">
    <property type="entry name" value="Homeodomain-like"/>
    <property type="match status" value="1"/>
</dbReference>
<organism evidence="1 2">
    <name type="scientific">Acinetobacter nematophilus</name>
    <dbReference type="NCBI Taxonomy" id="2994642"/>
    <lineage>
        <taxon>Bacteria</taxon>
        <taxon>Pseudomonadati</taxon>
        <taxon>Pseudomonadota</taxon>
        <taxon>Gammaproteobacteria</taxon>
        <taxon>Moraxellales</taxon>
        <taxon>Moraxellaceae</taxon>
        <taxon>Acinetobacter</taxon>
    </lineage>
</organism>
<dbReference type="EMBL" id="JAPKMY010000001">
    <property type="protein sequence ID" value="MCX5466263.1"/>
    <property type="molecule type" value="Genomic_DNA"/>
</dbReference>
<protein>
    <recommendedName>
        <fullName evidence="3">Mor transcription activator domain-containing protein</fullName>
    </recommendedName>
</protein>
<dbReference type="AlphaFoldDB" id="A0A9X3DQL7"/>
<gene>
    <name evidence="1" type="ORF">OSH00_00680</name>
</gene>